<gene>
    <name evidence="2" type="ORF">Sxan_24270</name>
</gene>
<dbReference type="AlphaFoldDB" id="A0A919GUG7"/>
<protein>
    <submittedName>
        <fullName evidence="2">Uncharacterized protein</fullName>
    </submittedName>
</protein>
<reference evidence="2" key="1">
    <citation type="submission" date="2020-09" db="EMBL/GenBank/DDBJ databases">
        <title>Whole genome shotgun sequence of Streptomyces xanthophaeus NBRC 12829.</title>
        <authorList>
            <person name="Komaki H."/>
            <person name="Tamura T."/>
        </authorList>
    </citation>
    <scope>NUCLEOTIDE SEQUENCE</scope>
    <source>
        <strain evidence="2">NBRC 12829</strain>
    </source>
</reference>
<evidence type="ECO:0000256" key="1">
    <source>
        <dbReference type="SAM" id="MobiDB-lite"/>
    </source>
</evidence>
<name>A0A919GUG7_9ACTN</name>
<evidence type="ECO:0000313" key="3">
    <source>
        <dbReference type="Proteomes" id="UP000600026"/>
    </source>
</evidence>
<evidence type="ECO:0000313" key="2">
    <source>
        <dbReference type="EMBL" id="GHI85063.1"/>
    </source>
</evidence>
<organism evidence="2 3">
    <name type="scientific">Streptomyces xanthophaeus</name>
    <dbReference type="NCBI Taxonomy" id="67385"/>
    <lineage>
        <taxon>Bacteria</taxon>
        <taxon>Bacillati</taxon>
        <taxon>Actinomycetota</taxon>
        <taxon>Actinomycetes</taxon>
        <taxon>Kitasatosporales</taxon>
        <taxon>Streptomycetaceae</taxon>
        <taxon>Streptomyces</taxon>
    </lineage>
</organism>
<keyword evidence="3" id="KW-1185">Reference proteome</keyword>
<dbReference type="EMBL" id="BNEE01000006">
    <property type="protein sequence ID" value="GHI85063.1"/>
    <property type="molecule type" value="Genomic_DNA"/>
</dbReference>
<feature type="region of interest" description="Disordered" evidence="1">
    <location>
        <begin position="38"/>
        <end position="62"/>
    </location>
</feature>
<comment type="caution">
    <text evidence="2">The sequence shown here is derived from an EMBL/GenBank/DDBJ whole genome shotgun (WGS) entry which is preliminary data.</text>
</comment>
<sequence length="62" mass="7130">MITADVRIRIAARREDVRLDAWACRDRVGARRWHGPRAGTLRGSEGVDVRRLAGNRQRSRHP</sequence>
<proteinExistence type="predicted"/>
<accession>A0A919GUG7</accession>
<dbReference type="Proteomes" id="UP000600026">
    <property type="component" value="Unassembled WGS sequence"/>
</dbReference>